<accession>A0ACC2NU04</accession>
<feature type="non-terminal residue" evidence="1">
    <location>
        <position position="446"/>
    </location>
</feature>
<protein>
    <submittedName>
        <fullName evidence="1">Uncharacterized protein</fullName>
    </submittedName>
</protein>
<gene>
    <name evidence="1" type="ORF">QAD02_005588</name>
</gene>
<evidence type="ECO:0000313" key="2">
    <source>
        <dbReference type="Proteomes" id="UP001239111"/>
    </source>
</evidence>
<comment type="caution">
    <text evidence="1">The sequence shown here is derived from an EMBL/GenBank/DDBJ whole genome shotgun (WGS) entry which is preliminary data.</text>
</comment>
<proteinExistence type="predicted"/>
<evidence type="ECO:0000313" key="1">
    <source>
        <dbReference type="EMBL" id="KAJ8674326.1"/>
    </source>
</evidence>
<dbReference type="Proteomes" id="UP001239111">
    <property type="component" value="Chromosome 3"/>
</dbReference>
<name>A0ACC2NU04_9HYME</name>
<keyword evidence="2" id="KW-1185">Reference proteome</keyword>
<dbReference type="EMBL" id="CM056743">
    <property type="protein sequence ID" value="KAJ8674326.1"/>
    <property type="molecule type" value="Genomic_DNA"/>
</dbReference>
<reference evidence="1" key="1">
    <citation type="submission" date="2023-04" db="EMBL/GenBank/DDBJ databases">
        <title>A chromosome-level genome assembly of the parasitoid wasp Eretmocerus hayati.</title>
        <authorList>
            <person name="Zhong Y."/>
            <person name="Liu S."/>
            <person name="Liu Y."/>
        </authorList>
    </citation>
    <scope>NUCLEOTIDE SEQUENCE</scope>
    <source>
        <strain evidence="1">ZJU_SS_LIU_2023</strain>
    </source>
</reference>
<sequence>MLLYRSIVTGLNSKCVISLQRLLAPIYILNTLSQRRVSEKHHTEDLEVQGTSVASEVQNYLKDSDVQYFIDNIPKKLLRKQCSANTPLYLVNPNVAEELSLMISKDLLENTSFVIKCNPGLGLLTKELLDSGVPSIYLYEKNDDFTIDNSPLQRLMAKHKDKLHLRQKNFFKVWQLLLNDMHLSQGLADMYLDGAPCYDWSDKSFAQIIAVCGRPFLACMIHNFFNQTSIFSHGRPTFFLILPAKIWSRFEYNKDSKSLCYNNQWSVMLNLFFEFKCLGQVPRKAFVPWPKIKSDYRELHAPMLVVKLEPKKNAFHLIDKDDLKDFWYFTKYCMRSKKIAIIAEFEKLVPGCGPKLIRSDFDVLTKFKELTPSQMLKLFQNFREWPEYNPSLFAPSVNLDEEIKKEDDKVDGDEDNEKEAPEMVTKESEKEVPSLTSNVHDTVKQA</sequence>
<organism evidence="1 2">
    <name type="scientific">Eretmocerus hayati</name>
    <dbReference type="NCBI Taxonomy" id="131215"/>
    <lineage>
        <taxon>Eukaryota</taxon>
        <taxon>Metazoa</taxon>
        <taxon>Ecdysozoa</taxon>
        <taxon>Arthropoda</taxon>
        <taxon>Hexapoda</taxon>
        <taxon>Insecta</taxon>
        <taxon>Pterygota</taxon>
        <taxon>Neoptera</taxon>
        <taxon>Endopterygota</taxon>
        <taxon>Hymenoptera</taxon>
        <taxon>Apocrita</taxon>
        <taxon>Proctotrupomorpha</taxon>
        <taxon>Chalcidoidea</taxon>
        <taxon>Aphelinidae</taxon>
        <taxon>Aphelininae</taxon>
        <taxon>Eretmocerus</taxon>
    </lineage>
</organism>